<sequence length="202" mass="21739">MPRLVDHEERRRHIAQALLGIAGAQGLEAVSLREVGQAAGVSMGTVQHYFPTKDAMLVYALQHWLALAVHEGFTARVRKRLPPGAPPAPPVILTALAAEYLPYDEPSRIDARIAAAFAARGAVDPQVAEALQPAFAGLVTTIKTVLGHTDPAQAWHFAALLDGLRTPVLLGALPYEEALSIVRRHLDATPYGAINERGLRTE</sequence>
<evidence type="ECO:0000259" key="6">
    <source>
        <dbReference type="PROSITE" id="PS50977"/>
    </source>
</evidence>
<evidence type="ECO:0000256" key="3">
    <source>
        <dbReference type="ARBA" id="ARBA00023125"/>
    </source>
</evidence>
<dbReference type="PANTHER" id="PTHR30055:SF228">
    <property type="entry name" value="TRANSCRIPTIONAL REGULATOR-RELATED"/>
    <property type="match status" value="1"/>
</dbReference>
<dbReference type="SUPFAM" id="SSF48498">
    <property type="entry name" value="Tetracyclin repressor-like, C-terminal domain"/>
    <property type="match status" value="1"/>
</dbReference>
<dbReference type="InterPro" id="IPR036271">
    <property type="entry name" value="Tet_transcr_reg_TetR-rel_C_sf"/>
</dbReference>
<evidence type="ECO:0000256" key="5">
    <source>
        <dbReference type="PROSITE-ProRule" id="PRU00335"/>
    </source>
</evidence>
<protein>
    <submittedName>
        <fullName evidence="7">Transcriptional regulator</fullName>
    </submittedName>
</protein>
<evidence type="ECO:0000256" key="2">
    <source>
        <dbReference type="ARBA" id="ARBA00023015"/>
    </source>
</evidence>
<evidence type="ECO:0000256" key="4">
    <source>
        <dbReference type="ARBA" id="ARBA00023163"/>
    </source>
</evidence>
<keyword evidence="4" id="KW-0804">Transcription</keyword>
<dbReference type="PANTHER" id="PTHR30055">
    <property type="entry name" value="HTH-TYPE TRANSCRIPTIONAL REGULATOR RUTR"/>
    <property type="match status" value="1"/>
</dbReference>
<keyword evidence="2" id="KW-0805">Transcription regulation</keyword>
<organism evidence="7 8">
    <name type="scientific">Winogradskya humida</name>
    <dbReference type="NCBI Taxonomy" id="113566"/>
    <lineage>
        <taxon>Bacteria</taxon>
        <taxon>Bacillati</taxon>
        <taxon>Actinomycetota</taxon>
        <taxon>Actinomycetes</taxon>
        <taxon>Micromonosporales</taxon>
        <taxon>Micromonosporaceae</taxon>
        <taxon>Winogradskya</taxon>
    </lineage>
</organism>
<keyword evidence="1" id="KW-0678">Repressor</keyword>
<evidence type="ECO:0000313" key="7">
    <source>
        <dbReference type="EMBL" id="GIE18491.1"/>
    </source>
</evidence>
<feature type="domain" description="HTH tetR-type" evidence="6">
    <location>
        <begin position="8"/>
        <end position="68"/>
    </location>
</feature>
<comment type="caution">
    <text evidence="7">The sequence shown here is derived from an EMBL/GenBank/DDBJ whole genome shotgun (WGS) entry which is preliminary data.</text>
</comment>
<dbReference type="InterPro" id="IPR001647">
    <property type="entry name" value="HTH_TetR"/>
</dbReference>
<reference evidence="7 8" key="1">
    <citation type="submission" date="2021-01" db="EMBL/GenBank/DDBJ databases">
        <title>Whole genome shotgun sequence of Actinoplanes humidus NBRC 14915.</title>
        <authorList>
            <person name="Komaki H."/>
            <person name="Tamura T."/>
        </authorList>
    </citation>
    <scope>NUCLEOTIDE SEQUENCE [LARGE SCALE GENOMIC DNA]</scope>
    <source>
        <strain evidence="7 8">NBRC 14915</strain>
    </source>
</reference>
<dbReference type="Proteomes" id="UP000603200">
    <property type="component" value="Unassembled WGS sequence"/>
</dbReference>
<evidence type="ECO:0000313" key="8">
    <source>
        <dbReference type="Proteomes" id="UP000603200"/>
    </source>
</evidence>
<dbReference type="PROSITE" id="PS50977">
    <property type="entry name" value="HTH_TETR_2"/>
    <property type="match status" value="1"/>
</dbReference>
<dbReference type="InterPro" id="IPR009057">
    <property type="entry name" value="Homeodomain-like_sf"/>
</dbReference>
<name>A0ABQ3ZIT9_9ACTN</name>
<dbReference type="InterPro" id="IPR039538">
    <property type="entry name" value="BetI_C"/>
</dbReference>
<dbReference type="RefSeq" id="WP_203835761.1">
    <property type="nucleotide sequence ID" value="NZ_BAAATV010000003.1"/>
</dbReference>
<keyword evidence="8" id="KW-1185">Reference proteome</keyword>
<proteinExistence type="predicted"/>
<keyword evidence="3 5" id="KW-0238">DNA-binding</keyword>
<evidence type="ECO:0000256" key="1">
    <source>
        <dbReference type="ARBA" id="ARBA00022491"/>
    </source>
</evidence>
<dbReference type="SUPFAM" id="SSF46689">
    <property type="entry name" value="Homeodomain-like"/>
    <property type="match status" value="1"/>
</dbReference>
<gene>
    <name evidence="7" type="ORF">Ahu01nite_015930</name>
</gene>
<dbReference type="Gene3D" id="1.10.357.10">
    <property type="entry name" value="Tetracycline Repressor, domain 2"/>
    <property type="match status" value="1"/>
</dbReference>
<dbReference type="Pfam" id="PF13977">
    <property type="entry name" value="TetR_C_6"/>
    <property type="match status" value="1"/>
</dbReference>
<dbReference type="EMBL" id="BOMN01000020">
    <property type="protein sequence ID" value="GIE18491.1"/>
    <property type="molecule type" value="Genomic_DNA"/>
</dbReference>
<dbReference type="Pfam" id="PF00440">
    <property type="entry name" value="TetR_N"/>
    <property type="match status" value="1"/>
</dbReference>
<accession>A0ABQ3ZIT9</accession>
<feature type="DNA-binding region" description="H-T-H motif" evidence="5">
    <location>
        <begin position="31"/>
        <end position="50"/>
    </location>
</feature>
<dbReference type="InterPro" id="IPR050109">
    <property type="entry name" value="HTH-type_TetR-like_transc_reg"/>
</dbReference>